<evidence type="ECO:0000313" key="1">
    <source>
        <dbReference type="EMBL" id="KAA6334664.1"/>
    </source>
</evidence>
<proteinExistence type="predicted"/>
<protein>
    <submittedName>
        <fullName evidence="1">Alanine--tRNA ligase</fullName>
        <ecNumber evidence="1">6.1.1.7</ecNumber>
    </submittedName>
</protein>
<keyword evidence="1" id="KW-0436">Ligase</keyword>
<dbReference type="EMBL" id="SNRY01000973">
    <property type="protein sequence ID" value="KAA6334664.1"/>
    <property type="molecule type" value="Genomic_DNA"/>
</dbReference>
<organism evidence="1">
    <name type="scientific">termite gut metagenome</name>
    <dbReference type="NCBI Taxonomy" id="433724"/>
    <lineage>
        <taxon>unclassified sequences</taxon>
        <taxon>metagenomes</taxon>
        <taxon>organismal metagenomes</taxon>
    </lineage>
</organism>
<sequence>MLRENGMSIHLDEFNAEMQKQKERARNAASIETGDWVVLGEGATEFVGYDYTEHEASILRYRQIKQKDRTLYQIV</sequence>
<dbReference type="EC" id="6.1.1.7" evidence="1"/>
<gene>
    <name evidence="1" type="ORF">EZS27_017033</name>
</gene>
<dbReference type="AlphaFoldDB" id="A0A5J4RM59"/>
<comment type="caution">
    <text evidence="1">The sequence shown here is derived from an EMBL/GenBank/DDBJ whole genome shotgun (WGS) entry which is preliminary data.</text>
</comment>
<name>A0A5J4RM59_9ZZZZ</name>
<accession>A0A5J4RM59</accession>
<dbReference type="GO" id="GO:0004813">
    <property type="term" value="F:alanine-tRNA ligase activity"/>
    <property type="evidence" value="ECO:0007669"/>
    <property type="project" value="UniProtKB-EC"/>
</dbReference>
<reference evidence="1" key="1">
    <citation type="submission" date="2019-03" db="EMBL/GenBank/DDBJ databases">
        <title>Single cell metagenomics reveals metabolic interactions within the superorganism composed of flagellate Streblomastix strix and complex community of Bacteroidetes bacteria on its surface.</title>
        <authorList>
            <person name="Treitli S.C."/>
            <person name="Kolisko M."/>
            <person name="Husnik F."/>
            <person name="Keeling P."/>
            <person name="Hampl V."/>
        </authorList>
    </citation>
    <scope>NUCLEOTIDE SEQUENCE</scope>
    <source>
        <strain evidence="1">STM</strain>
    </source>
</reference>
<feature type="non-terminal residue" evidence="1">
    <location>
        <position position="75"/>
    </location>
</feature>